<evidence type="ECO:0000256" key="6">
    <source>
        <dbReference type="SAM" id="Phobius"/>
    </source>
</evidence>
<evidence type="ECO:0000256" key="3">
    <source>
        <dbReference type="ARBA" id="ARBA00022989"/>
    </source>
</evidence>
<proteinExistence type="predicted"/>
<dbReference type="OrthoDB" id="419734at2759"/>
<evidence type="ECO:0000256" key="5">
    <source>
        <dbReference type="SAM" id="MobiDB-lite"/>
    </source>
</evidence>
<protein>
    <submittedName>
        <fullName evidence="7">Uncharacterized protein</fullName>
    </submittedName>
</protein>
<feature type="transmembrane region" description="Helical" evidence="6">
    <location>
        <begin position="291"/>
        <end position="312"/>
    </location>
</feature>
<dbReference type="Proteomes" id="UP000759131">
    <property type="component" value="Unassembled WGS sequence"/>
</dbReference>
<feature type="transmembrane region" description="Helical" evidence="6">
    <location>
        <begin position="110"/>
        <end position="129"/>
    </location>
</feature>
<reference evidence="7" key="1">
    <citation type="submission" date="2020-11" db="EMBL/GenBank/DDBJ databases">
        <authorList>
            <person name="Tran Van P."/>
        </authorList>
    </citation>
    <scope>NUCLEOTIDE SEQUENCE</scope>
</reference>
<evidence type="ECO:0000256" key="1">
    <source>
        <dbReference type="ARBA" id="ARBA00004141"/>
    </source>
</evidence>
<accession>A0A7R9PX69</accession>
<dbReference type="PANTHER" id="PTHR23507">
    <property type="entry name" value="ZGC:174356"/>
    <property type="match status" value="1"/>
</dbReference>
<feature type="transmembrane region" description="Helical" evidence="6">
    <location>
        <begin position="12"/>
        <end position="31"/>
    </location>
</feature>
<dbReference type="SUPFAM" id="SSF103473">
    <property type="entry name" value="MFS general substrate transporter"/>
    <property type="match status" value="2"/>
</dbReference>
<feature type="compositionally biased region" description="Acidic residues" evidence="5">
    <location>
        <begin position="404"/>
        <end position="419"/>
    </location>
</feature>
<dbReference type="AlphaFoldDB" id="A0A7R9PX69"/>
<dbReference type="EMBL" id="CAJPIZ010002079">
    <property type="protein sequence ID" value="CAG2104505.1"/>
    <property type="molecule type" value="Genomic_DNA"/>
</dbReference>
<feature type="transmembrane region" description="Helical" evidence="6">
    <location>
        <begin position="266"/>
        <end position="285"/>
    </location>
</feature>
<gene>
    <name evidence="7" type="ORF">OSB1V03_LOCUS4521</name>
</gene>
<name>A0A7R9PX69_9ACAR</name>
<keyword evidence="8" id="KW-1185">Reference proteome</keyword>
<dbReference type="GO" id="GO:0016020">
    <property type="term" value="C:membrane"/>
    <property type="evidence" value="ECO:0007669"/>
    <property type="project" value="UniProtKB-SubCell"/>
</dbReference>
<feature type="transmembrane region" description="Helical" evidence="6">
    <location>
        <begin position="239"/>
        <end position="259"/>
    </location>
</feature>
<evidence type="ECO:0000313" key="7">
    <source>
        <dbReference type="EMBL" id="CAD7624075.1"/>
    </source>
</evidence>
<feature type="transmembrane region" description="Helical" evidence="6">
    <location>
        <begin position="359"/>
        <end position="378"/>
    </location>
</feature>
<dbReference type="PANTHER" id="PTHR23507:SF1">
    <property type="entry name" value="FI18259P1-RELATED"/>
    <property type="match status" value="1"/>
</dbReference>
<sequence>MCMYPNTIGSMDVLPVITVEPIAFVFMFATFGEYTCAQDLLFTNNCVHYFQSNQCLIDKSEESDALLAIESQTTQQLMYYNSILAIASIFSSFISGSYGDSCGRLVPLSVPPLLSFIVQCLFIISSFRLSPAVDILPLVLICSLISGLSGGSSSFLANCFGFVSDKSRQKQRTQRLVILEANVFCGAFLGSITTDLCQMRAKEKEWFPELASKLHLWDGSVDEFIVSVCTEPTTPLGHIFFGATGLALCLLPLAQYYLLPQICDTSIAIIGILSRTLGLILIGLATNSGLMFSSIILLTFCEFPLPAIRSLLSKLVDTTERGKVFAFLTLFHNLCSLSGGILFPLIYKNAINNNRYSGLCFQITAALQVMAMSLFIYIRYELKSAHFVQTANESTDPSETNSILDEDNGGADNDNTTDT</sequence>
<keyword evidence="2 6" id="KW-0812">Transmembrane</keyword>
<dbReference type="EMBL" id="OC856654">
    <property type="protein sequence ID" value="CAD7624075.1"/>
    <property type="molecule type" value="Genomic_DNA"/>
</dbReference>
<dbReference type="GO" id="GO:0022857">
    <property type="term" value="F:transmembrane transporter activity"/>
    <property type="evidence" value="ECO:0007669"/>
    <property type="project" value="TreeGrafter"/>
</dbReference>
<keyword evidence="4 6" id="KW-0472">Membrane</keyword>
<evidence type="ECO:0000313" key="8">
    <source>
        <dbReference type="Proteomes" id="UP000759131"/>
    </source>
</evidence>
<organism evidence="7">
    <name type="scientific">Medioppia subpectinata</name>
    <dbReference type="NCBI Taxonomy" id="1979941"/>
    <lineage>
        <taxon>Eukaryota</taxon>
        <taxon>Metazoa</taxon>
        <taxon>Ecdysozoa</taxon>
        <taxon>Arthropoda</taxon>
        <taxon>Chelicerata</taxon>
        <taxon>Arachnida</taxon>
        <taxon>Acari</taxon>
        <taxon>Acariformes</taxon>
        <taxon>Sarcoptiformes</taxon>
        <taxon>Oribatida</taxon>
        <taxon>Brachypylina</taxon>
        <taxon>Oppioidea</taxon>
        <taxon>Oppiidae</taxon>
        <taxon>Medioppia</taxon>
    </lineage>
</organism>
<dbReference type="Gene3D" id="1.20.1250.20">
    <property type="entry name" value="MFS general substrate transporter like domains"/>
    <property type="match status" value="2"/>
</dbReference>
<feature type="transmembrane region" description="Helical" evidence="6">
    <location>
        <begin position="135"/>
        <end position="164"/>
    </location>
</feature>
<feature type="transmembrane region" description="Helical" evidence="6">
    <location>
        <begin position="176"/>
        <end position="194"/>
    </location>
</feature>
<evidence type="ECO:0000256" key="2">
    <source>
        <dbReference type="ARBA" id="ARBA00022692"/>
    </source>
</evidence>
<evidence type="ECO:0000256" key="4">
    <source>
        <dbReference type="ARBA" id="ARBA00023136"/>
    </source>
</evidence>
<feature type="transmembrane region" description="Helical" evidence="6">
    <location>
        <begin position="77"/>
        <end position="98"/>
    </location>
</feature>
<feature type="transmembrane region" description="Helical" evidence="6">
    <location>
        <begin position="324"/>
        <end position="347"/>
    </location>
</feature>
<feature type="compositionally biased region" description="Polar residues" evidence="5">
    <location>
        <begin position="393"/>
        <end position="403"/>
    </location>
</feature>
<keyword evidence="3 6" id="KW-1133">Transmembrane helix</keyword>
<dbReference type="InterPro" id="IPR036259">
    <property type="entry name" value="MFS_trans_sf"/>
</dbReference>
<feature type="region of interest" description="Disordered" evidence="5">
    <location>
        <begin position="393"/>
        <end position="419"/>
    </location>
</feature>
<comment type="subcellular location">
    <subcellularLocation>
        <location evidence="1">Membrane</location>
        <topology evidence="1">Multi-pass membrane protein</topology>
    </subcellularLocation>
</comment>